<feature type="compositionally biased region" description="Basic and acidic residues" evidence="1">
    <location>
        <begin position="689"/>
        <end position="705"/>
    </location>
</feature>
<feature type="compositionally biased region" description="Polar residues" evidence="1">
    <location>
        <begin position="191"/>
        <end position="220"/>
    </location>
</feature>
<feature type="region of interest" description="Disordered" evidence="1">
    <location>
        <begin position="1067"/>
        <end position="1097"/>
    </location>
</feature>
<feature type="compositionally biased region" description="Polar residues" evidence="1">
    <location>
        <begin position="954"/>
        <end position="966"/>
    </location>
</feature>
<dbReference type="OMA" id="YYKPDDQ"/>
<feature type="compositionally biased region" description="Basic and acidic residues" evidence="1">
    <location>
        <begin position="1125"/>
        <end position="1137"/>
    </location>
</feature>
<dbReference type="RefSeq" id="XP_026496972.2">
    <property type="nucleotide sequence ID" value="XM_026641187.2"/>
</dbReference>
<feature type="compositionally biased region" description="Polar residues" evidence="1">
    <location>
        <begin position="356"/>
        <end position="369"/>
    </location>
</feature>
<feature type="region of interest" description="Disordered" evidence="1">
    <location>
        <begin position="356"/>
        <end position="383"/>
    </location>
</feature>
<feature type="compositionally biased region" description="Polar residues" evidence="1">
    <location>
        <begin position="934"/>
        <end position="945"/>
    </location>
</feature>
<sequence length="1442" mass="160909">MAIPPFPSQDLAKLVLGYLAEEQLMTAYDEFLLASPYLDALRNEYDRIFMTSLRNILAEYRAIKIYVETCKPFLLRKKLFQCSNLLEIVKFLVSYIDLNRLHAQELNVDKISSSKYTSNTRSNVCDVCDSLSWETCMCKAKSPKPVSMIHPASQIEASTLESSIETTALSDLPGNSVTKKKVTKDSAIETAPSQTSSTEQVTDVNLKSWDTNTLSSTSHDPQLPSVPPQDNNTSINFNTQDIISKSDESKQKIEEFNNILNLVCSNNNSSLPRGSSSQDCTNRTIPNAGTFQEFATGVSESNDKETSIVPDSSTSEIFNSTVQNNARIENKVNISQITHIKGPPKAQFLLKVATSNSQHVPASNTNDSTKTPKSELPKIKSLSKQKIDDPKIKIISDVKVGKSFKSNNNKKAPPIKPVTSTPLFQMQTILINGTPAYKHKPQQGTNFSYTKDEIMAMPTIILVPASDASQNPTIAKSSTVQSVNTVETTTTTTARMLGPLMIDTVSNNTAPSSETIDELIQQDPSRVAPEMSSVQPIDVTHSSLPKDTNLTVSNKTSTPHVLPPTRKSSSTPRRTSHVRVLDFTTPRRILHETINELDTNKIISDEIVDDENNDLPLEDNVVNNDKIIIQKADSNISITNLPTNPSSIKIKKRNWDAELRALAVKNDDEAVIKPKLKPEKTKINKKKVSSKDENVQEIPETDKLTNRNSKKKLTPKTKKSKKKIKSAEIVLDPTEDKKPTDQKALDFPMNPTVNIIKESDWSTMEPKENADNLADIGKHNYSDERVDTPETERLSLQNVIGAKLNISDLLETPYKQVLYDIQMETPKFLGADLPDDPISDIKIMNIPTPRFLATPKPVQATPSSYSSRLTDYSSGGSYYKPDDQDYIPAPELLECAVTVVQEPIKVAHEKPKVTKVDAKEKSQKSSRPQRKCTKNVSYKSPNITARTKDLENQDVASVSSETSNTSLRERKADKSIEPRNRLKAKSKTDGKKFVTNIPKSPLKKETPTKYIRIKAFRKTPVKETLNKGKKKTADLFHTLSAKSLSRKRTTSKEKNTTVVPVLTAVPTKSRRKSSTPRKLHCTKSFNSDNANPNCSDLSKNTEKLTGVANAYCPQDSDTEQQPLRWSDDGSQDAKYKENQSVSNADNDDISKIKEYIEKSVLEKQFSENEGSLHIDLVRRGFDVETAKIIERDLLDATPVQDTAVQSTSDITGLSKIEVPQSISDKVESNGSITNNLQIVQDEVDEEEVELSVDECNEECKNFVTCEFDELSFVPRVDISKLKDTFSMEVCIEDGVSIRLRATHFKDLYEENLIEPITDYSKHETEAAVSSISNIDNLYTPMKDRRAQCFEIFDSTLTSIDTPLKSEINKDTVYETTVTEIVLEVENIEVKEKSETKKRKRAQSGISDESLNKKTKPDTQYLLNSANIQNIDIESVLSKLHGP</sequence>
<feature type="region of interest" description="Disordered" evidence="1">
    <location>
        <begin position="1112"/>
        <end position="1146"/>
    </location>
</feature>
<accession>A0A8B8IKP1</accession>
<evidence type="ECO:0000256" key="1">
    <source>
        <dbReference type="SAM" id="MobiDB-lite"/>
    </source>
</evidence>
<feature type="compositionally biased region" description="Polar residues" evidence="1">
    <location>
        <begin position="532"/>
        <end position="559"/>
    </location>
</feature>
<organism evidence="2 3">
    <name type="scientific">Vanessa tameamea</name>
    <name type="common">Kamehameha butterfly</name>
    <dbReference type="NCBI Taxonomy" id="334116"/>
    <lineage>
        <taxon>Eukaryota</taxon>
        <taxon>Metazoa</taxon>
        <taxon>Ecdysozoa</taxon>
        <taxon>Arthropoda</taxon>
        <taxon>Hexapoda</taxon>
        <taxon>Insecta</taxon>
        <taxon>Pterygota</taxon>
        <taxon>Neoptera</taxon>
        <taxon>Endopterygota</taxon>
        <taxon>Lepidoptera</taxon>
        <taxon>Glossata</taxon>
        <taxon>Ditrysia</taxon>
        <taxon>Papilionoidea</taxon>
        <taxon>Nymphalidae</taxon>
        <taxon>Nymphalinae</taxon>
        <taxon>Vanessa</taxon>
    </lineage>
</organism>
<feature type="compositionally biased region" description="Basic and acidic residues" evidence="1">
    <location>
        <begin position="967"/>
        <end position="992"/>
    </location>
</feature>
<feature type="region of interest" description="Disordered" evidence="1">
    <location>
        <begin position="526"/>
        <end position="576"/>
    </location>
</feature>
<dbReference type="Proteomes" id="UP001652626">
    <property type="component" value="Chromosome 7"/>
</dbReference>
<feature type="region of interest" description="Disordered" evidence="1">
    <location>
        <begin position="1395"/>
        <end position="1417"/>
    </location>
</feature>
<keyword evidence="2" id="KW-1185">Reference proteome</keyword>
<evidence type="ECO:0000313" key="2">
    <source>
        <dbReference type="Proteomes" id="UP001652626"/>
    </source>
</evidence>
<reference evidence="3" key="1">
    <citation type="submission" date="2025-08" db="UniProtKB">
        <authorList>
            <consortium name="RefSeq"/>
        </authorList>
    </citation>
    <scope>IDENTIFICATION</scope>
    <source>
        <tissue evidence="3">Whole body</tissue>
    </source>
</reference>
<evidence type="ECO:0000313" key="3">
    <source>
        <dbReference type="RefSeq" id="XP_026496972.2"/>
    </source>
</evidence>
<feature type="region of interest" description="Disordered" evidence="1">
    <location>
        <begin position="174"/>
        <end position="234"/>
    </location>
</feature>
<feature type="compositionally biased region" description="Basic residues" evidence="1">
    <location>
        <begin position="1068"/>
        <end position="1081"/>
    </location>
</feature>
<proteinExistence type="predicted"/>
<feature type="compositionally biased region" description="Basic and acidic residues" evidence="1">
    <location>
        <begin position="911"/>
        <end position="923"/>
    </location>
</feature>
<feature type="region of interest" description="Disordered" evidence="1">
    <location>
        <begin position="911"/>
        <end position="1001"/>
    </location>
</feature>
<feature type="compositionally biased region" description="Basic residues" evidence="1">
    <location>
        <begin position="708"/>
        <end position="724"/>
    </location>
</feature>
<dbReference type="OrthoDB" id="6287635at2759"/>
<gene>
    <name evidence="3" type="primary">LOC113401333</name>
</gene>
<feature type="region of interest" description="Disordered" evidence="1">
    <location>
        <begin position="681"/>
        <end position="727"/>
    </location>
</feature>
<feature type="compositionally biased region" description="Polar residues" evidence="1">
    <location>
        <begin position="1083"/>
        <end position="1097"/>
    </location>
</feature>
<dbReference type="GeneID" id="113401333"/>
<protein>
    <submittedName>
        <fullName evidence="3">Uncharacterized protein LOC113401333</fullName>
    </submittedName>
</protein>
<name>A0A8B8IKP1_VANTA</name>
<feature type="compositionally biased region" description="Low complexity" evidence="1">
    <location>
        <begin position="563"/>
        <end position="573"/>
    </location>
</feature>